<dbReference type="SMART" id="SM00345">
    <property type="entry name" value="HTH_GNTR"/>
    <property type="match status" value="1"/>
</dbReference>
<dbReference type="SUPFAM" id="SSF46785">
    <property type="entry name" value="Winged helix' DNA-binding domain"/>
    <property type="match status" value="1"/>
</dbReference>
<dbReference type="InterPro" id="IPR036390">
    <property type="entry name" value="WH_DNA-bd_sf"/>
</dbReference>
<comment type="caution">
    <text evidence="5">The sequence shown here is derived from an EMBL/GenBank/DDBJ whole genome shotgun (WGS) entry which is preliminary data.</text>
</comment>
<evidence type="ECO:0000256" key="2">
    <source>
        <dbReference type="ARBA" id="ARBA00023125"/>
    </source>
</evidence>
<dbReference type="EMBL" id="JAEILH010000004">
    <property type="protein sequence ID" value="MBI6622491.1"/>
    <property type="molecule type" value="Genomic_DNA"/>
</dbReference>
<dbReference type="PANTHER" id="PTHR43537:SF5">
    <property type="entry name" value="UXU OPERON TRANSCRIPTIONAL REGULATOR"/>
    <property type="match status" value="1"/>
</dbReference>
<keyword evidence="2" id="KW-0238">DNA-binding</keyword>
<dbReference type="PRINTS" id="PR00035">
    <property type="entry name" value="HTHGNTR"/>
</dbReference>
<evidence type="ECO:0000256" key="3">
    <source>
        <dbReference type="ARBA" id="ARBA00023163"/>
    </source>
</evidence>
<proteinExistence type="predicted"/>
<keyword evidence="3" id="KW-0804">Transcription</keyword>
<feature type="domain" description="HTH gntR-type" evidence="4">
    <location>
        <begin position="14"/>
        <end position="82"/>
    </location>
</feature>
<dbReference type="RefSeq" id="WP_034114601.1">
    <property type="nucleotide sequence ID" value="NZ_BQHF01000010.1"/>
</dbReference>
<dbReference type="Pfam" id="PF00392">
    <property type="entry name" value="GntR"/>
    <property type="match status" value="1"/>
</dbReference>
<dbReference type="SMART" id="SM00895">
    <property type="entry name" value="FCD"/>
    <property type="match status" value="1"/>
</dbReference>
<organism evidence="5 6">
    <name type="scientific">Pseudomonas rhodesiae</name>
    <dbReference type="NCBI Taxonomy" id="76760"/>
    <lineage>
        <taxon>Bacteria</taxon>
        <taxon>Pseudomonadati</taxon>
        <taxon>Pseudomonadota</taxon>
        <taxon>Gammaproteobacteria</taxon>
        <taxon>Pseudomonadales</taxon>
        <taxon>Pseudomonadaceae</taxon>
        <taxon>Pseudomonas</taxon>
    </lineage>
</organism>
<keyword evidence="1" id="KW-0805">Transcription regulation</keyword>
<accession>A0A8I1JCU3</accession>
<evidence type="ECO:0000256" key="1">
    <source>
        <dbReference type="ARBA" id="ARBA00023015"/>
    </source>
</evidence>
<evidence type="ECO:0000313" key="6">
    <source>
        <dbReference type="Proteomes" id="UP000645865"/>
    </source>
</evidence>
<dbReference type="PROSITE" id="PS50949">
    <property type="entry name" value="HTH_GNTR"/>
    <property type="match status" value="1"/>
</dbReference>
<dbReference type="Gene3D" id="1.10.10.10">
    <property type="entry name" value="Winged helix-like DNA-binding domain superfamily/Winged helix DNA-binding domain"/>
    <property type="match status" value="1"/>
</dbReference>
<protein>
    <submittedName>
        <fullName evidence="5">FadR family transcriptional regulator</fullName>
    </submittedName>
</protein>
<name>A0A8I1JCU3_9PSED</name>
<sequence>MPIQPPATPRKRSTNLAQGVVDDLTQRILLGQLKPGEKLPSESTIVLEHGVSRTVVREAISKLQASGLVETRHGIGTFVLEPRAQQGLRLHVDTVASVRNMLELRLGLEVQAVALAAGRRSDAQLAHMRQALDDYQASLANNDSCVEEDKRFHQLIAEATGNTFFTEIMQHLGSAMIPRSLVKGAERGGADFAKLGQLAHLEHEAIFNAIKRQDADAARAAMVLHLTNSRDRFSGE</sequence>
<dbReference type="GeneID" id="58697446"/>
<dbReference type="InterPro" id="IPR000524">
    <property type="entry name" value="Tscrpt_reg_HTH_GntR"/>
</dbReference>
<dbReference type="InterPro" id="IPR011711">
    <property type="entry name" value="GntR_C"/>
</dbReference>
<dbReference type="InterPro" id="IPR008920">
    <property type="entry name" value="TF_FadR/GntR_C"/>
</dbReference>
<dbReference type="CDD" id="cd07377">
    <property type="entry name" value="WHTH_GntR"/>
    <property type="match status" value="1"/>
</dbReference>
<gene>
    <name evidence="5" type="ORF">YA0853_02270</name>
</gene>
<dbReference type="Pfam" id="PF07729">
    <property type="entry name" value="FCD"/>
    <property type="match status" value="1"/>
</dbReference>
<dbReference type="Gene3D" id="1.20.120.530">
    <property type="entry name" value="GntR ligand-binding domain-like"/>
    <property type="match status" value="1"/>
</dbReference>
<dbReference type="GO" id="GO:0003700">
    <property type="term" value="F:DNA-binding transcription factor activity"/>
    <property type="evidence" value="ECO:0007669"/>
    <property type="project" value="InterPro"/>
</dbReference>
<dbReference type="GO" id="GO:0003677">
    <property type="term" value="F:DNA binding"/>
    <property type="evidence" value="ECO:0007669"/>
    <property type="project" value="UniProtKB-KW"/>
</dbReference>
<dbReference type="InterPro" id="IPR036388">
    <property type="entry name" value="WH-like_DNA-bd_sf"/>
</dbReference>
<evidence type="ECO:0000259" key="4">
    <source>
        <dbReference type="PROSITE" id="PS50949"/>
    </source>
</evidence>
<dbReference type="Proteomes" id="UP000645865">
    <property type="component" value="Unassembled WGS sequence"/>
</dbReference>
<dbReference type="SUPFAM" id="SSF48008">
    <property type="entry name" value="GntR ligand-binding domain-like"/>
    <property type="match status" value="1"/>
</dbReference>
<dbReference type="PANTHER" id="PTHR43537">
    <property type="entry name" value="TRANSCRIPTIONAL REGULATOR, GNTR FAMILY"/>
    <property type="match status" value="1"/>
</dbReference>
<dbReference type="AlphaFoldDB" id="A0A8I1JCU3"/>
<evidence type="ECO:0000313" key="5">
    <source>
        <dbReference type="EMBL" id="MBI6622491.1"/>
    </source>
</evidence>
<reference evidence="5" key="1">
    <citation type="submission" date="2020-12" db="EMBL/GenBank/DDBJ databases">
        <title>Comparative genomic insights into the epidemiology and virulence of plant pathogenic Pseudomonads from Turkey.</title>
        <authorList>
            <person name="Dillon M."/>
            <person name="Ruiz-Bedoya T."/>
            <person name="Bendalovic-Torma C."/>
            <person name="Guttman K.M."/>
            <person name="Kwak H."/>
            <person name="Middleton M.A."/>
            <person name="Wang P.W."/>
            <person name="Horuz S."/>
            <person name="Aysan Y."/>
            <person name="Guttman D.S."/>
        </authorList>
    </citation>
    <scope>NUCLEOTIDE SEQUENCE</scope>
    <source>
        <strain evidence="5">S5_IA_3a</strain>
    </source>
</reference>